<dbReference type="InterPro" id="IPR011006">
    <property type="entry name" value="CheY-like_superfamily"/>
</dbReference>
<dbReference type="SUPFAM" id="SSF55785">
    <property type="entry name" value="PYP-like sensor domain (PAS domain)"/>
    <property type="match status" value="1"/>
</dbReference>
<comment type="catalytic activity">
    <reaction evidence="1">
        <text>ATP + protein L-histidine = ADP + protein N-phospho-L-histidine.</text>
        <dbReference type="EC" id="2.7.13.3"/>
    </reaction>
</comment>
<dbReference type="InterPro" id="IPR003661">
    <property type="entry name" value="HisK_dim/P_dom"/>
</dbReference>
<dbReference type="PANTHER" id="PTHR43547:SF2">
    <property type="entry name" value="HYBRID SIGNAL TRANSDUCTION HISTIDINE KINASE C"/>
    <property type="match status" value="1"/>
</dbReference>
<keyword evidence="11" id="KW-0805">Transcription regulation</keyword>
<evidence type="ECO:0000313" key="19">
    <source>
        <dbReference type="Proteomes" id="UP000427906"/>
    </source>
</evidence>
<dbReference type="GO" id="GO:0005886">
    <property type="term" value="C:plasma membrane"/>
    <property type="evidence" value="ECO:0007669"/>
    <property type="project" value="UniProtKB-SubCell"/>
</dbReference>
<evidence type="ECO:0000256" key="9">
    <source>
        <dbReference type="ARBA" id="ARBA00022840"/>
    </source>
</evidence>
<dbReference type="Pfam" id="PF00072">
    <property type="entry name" value="Response_reg"/>
    <property type="match status" value="1"/>
</dbReference>
<dbReference type="InterPro" id="IPR036097">
    <property type="entry name" value="HisK_dim/P_sf"/>
</dbReference>
<dbReference type="EMBL" id="AP021874">
    <property type="protein sequence ID" value="BBO70226.1"/>
    <property type="molecule type" value="Genomic_DNA"/>
</dbReference>
<keyword evidence="10" id="KW-0902">Two-component regulatory system</keyword>
<reference evidence="18 19" key="1">
    <citation type="submission" date="2019-11" db="EMBL/GenBank/DDBJ databases">
        <title>Comparative genomics of hydrocarbon-degrading Desulfosarcina strains.</title>
        <authorList>
            <person name="Watanabe M."/>
            <person name="Kojima H."/>
            <person name="Fukui M."/>
        </authorList>
    </citation>
    <scope>NUCLEOTIDE SEQUENCE [LARGE SCALE GENOMIC DNA]</scope>
    <source>
        <strain evidence="18 19">PL12</strain>
    </source>
</reference>
<dbReference type="GO" id="GO:0005524">
    <property type="term" value="F:ATP binding"/>
    <property type="evidence" value="ECO:0007669"/>
    <property type="project" value="UniProtKB-KW"/>
</dbReference>
<dbReference type="PROSITE" id="PS50109">
    <property type="entry name" value="HIS_KIN"/>
    <property type="match status" value="1"/>
</dbReference>
<keyword evidence="8 18" id="KW-0418">Kinase</keyword>
<dbReference type="InterPro" id="IPR035965">
    <property type="entry name" value="PAS-like_dom_sf"/>
</dbReference>
<dbReference type="PRINTS" id="PR00344">
    <property type="entry name" value="BCTRLSENSOR"/>
</dbReference>
<evidence type="ECO:0000256" key="14">
    <source>
        <dbReference type="PROSITE-ProRule" id="PRU00169"/>
    </source>
</evidence>
<sequence length="495" mass="54482">MQSSPDPLTVLVVDDEKGIRDGSKRIISRMGCNALTAENGEAGLDIIGRDDVSIVLLDLKMPGIDGMEVLRRIQAMDRDIMVIVITGFATIETAIEAMKQGAYDFIPKPFEPDQLRIVVNRAREKIWLKKEAVKLEAERRRTLADLGTEKSRIHTIIDSLPNGIVVTNADGQVVLMNPAFGRLLDLDADTTAGGQISAYLPDEGLCRLIMEISTGCHVDFDDIPTYDFSVGDDRFLMARGRPVIGERKACLGAVVTIIDITNMKVLDRLKSEFVAKVSHELRSPLSTIHEQLALVLNDLMGQLSESEEHLLARAKEKTQGLISTIGDLLDLSRIESGNTCQEPKPVQLEDLLSNIVDFLGTRARTKDQTLLLERPADPLPTIKADPLALESIFGNLITNAINYTQNGGEIVVKADTTGINLRVRVIDNGFGIETRYLDKIFDRFFRVKNDKTRFITGTGLGLPIVKGLVEALNGRIVVDSVPDKGTTFMVLLPVN</sequence>
<dbReference type="Pfam" id="PF00512">
    <property type="entry name" value="HisKA"/>
    <property type="match status" value="1"/>
</dbReference>
<keyword evidence="13" id="KW-0804">Transcription</keyword>
<keyword evidence="4" id="KW-1003">Cell membrane</keyword>
<keyword evidence="19" id="KW-1185">Reference proteome</keyword>
<dbReference type="RefSeq" id="WP_155318192.1">
    <property type="nucleotide sequence ID" value="NZ_AP021874.1"/>
</dbReference>
<feature type="domain" description="Histidine kinase" evidence="15">
    <location>
        <begin position="276"/>
        <end position="495"/>
    </location>
</feature>
<dbReference type="GO" id="GO:0000155">
    <property type="term" value="F:phosphorelay sensor kinase activity"/>
    <property type="evidence" value="ECO:0007669"/>
    <property type="project" value="InterPro"/>
</dbReference>
<organism evidence="18 19">
    <name type="scientific">Desulfosarcina alkanivorans</name>
    <dbReference type="NCBI Taxonomy" id="571177"/>
    <lineage>
        <taxon>Bacteria</taxon>
        <taxon>Pseudomonadati</taxon>
        <taxon>Thermodesulfobacteriota</taxon>
        <taxon>Desulfobacteria</taxon>
        <taxon>Desulfobacterales</taxon>
        <taxon>Desulfosarcinaceae</taxon>
        <taxon>Desulfosarcina</taxon>
    </lineage>
</organism>
<name>A0A5K7YLU4_9BACT</name>
<dbReference type="InterPro" id="IPR001789">
    <property type="entry name" value="Sig_transdc_resp-reg_receiver"/>
</dbReference>
<dbReference type="Pfam" id="PF02518">
    <property type="entry name" value="HATPase_c"/>
    <property type="match status" value="1"/>
</dbReference>
<evidence type="ECO:0000256" key="2">
    <source>
        <dbReference type="ARBA" id="ARBA00004236"/>
    </source>
</evidence>
<dbReference type="Gene3D" id="1.10.287.130">
    <property type="match status" value="1"/>
</dbReference>
<evidence type="ECO:0000256" key="6">
    <source>
        <dbReference type="ARBA" id="ARBA00022679"/>
    </source>
</evidence>
<keyword evidence="6" id="KW-0808">Transferase</keyword>
<dbReference type="InterPro" id="IPR036890">
    <property type="entry name" value="HATPase_C_sf"/>
</dbReference>
<evidence type="ECO:0000256" key="8">
    <source>
        <dbReference type="ARBA" id="ARBA00022777"/>
    </source>
</evidence>
<feature type="domain" description="Response regulatory" evidence="16">
    <location>
        <begin position="9"/>
        <end position="123"/>
    </location>
</feature>
<dbReference type="KEGG" id="dalk:DSCA_41560"/>
<dbReference type="InterPro" id="IPR005467">
    <property type="entry name" value="His_kinase_dom"/>
</dbReference>
<dbReference type="SUPFAM" id="SSF52172">
    <property type="entry name" value="CheY-like"/>
    <property type="match status" value="1"/>
</dbReference>
<dbReference type="InterPro" id="IPR003594">
    <property type="entry name" value="HATPase_dom"/>
</dbReference>
<evidence type="ECO:0000256" key="13">
    <source>
        <dbReference type="ARBA" id="ARBA00023163"/>
    </source>
</evidence>
<dbReference type="EC" id="2.7.13.3" evidence="3"/>
<dbReference type="Gene3D" id="3.40.50.2300">
    <property type="match status" value="1"/>
</dbReference>
<evidence type="ECO:0000256" key="7">
    <source>
        <dbReference type="ARBA" id="ARBA00022741"/>
    </source>
</evidence>
<evidence type="ECO:0000313" key="18">
    <source>
        <dbReference type="EMBL" id="BBO70226.1"/>
    </source>
</evidence>
<dbReference type="SMART" id="SM00388">
    <property type="entry name" value="HisKA"/>
    <property type="match status" value="1"/>
</dbReference>
<dbReference type="CDD" id="cd00130">
    <property type="entry name" value="PAS"/>
    <property type="match status" value="1"/>
</dbReference>
<evidence type="ECO:0000256" key="3">
    <source>
        <dbReference type="ARBA" id="ARBA00012438"/>
    </source>
</evidence>
<dbReference type="Gene3D" id="3.30.565.10">
    <property type="entry name" value="Histidine kinase-like ATPase, C-terminal domain"/>
    <property type="match status" value="1"/>
</dbReference>
<dbReference type="SMART" id="SM00448">
    <property type="entry name" value="REC"/>
    <property type="match status" value="1"/>
</dbReference>
<keyword evidence="12" id="KW-0472">Membrane</keyword>
<dbReference type="PANTHER" id="PTHR43547">
    <property type="entry name" value="TWO-COMPONENT HISTIDINE KINASE"/>
    <property type="match status" value="1"/>
</dbReference>
<feature type="modified residue" description="4-aspartylphosphate" evidence="14">
    <location>
        <position position="58"/>
    </location>
</feature>
<dbReference type="Proteomes" id="UP000427906">
    <property type="component" value="Chromosome"/>
</dbReference>
<evidence type="ECO:0000256" key="4">
    <source>
        <dbReference type="ARBA" id="ARBA00022475"/>
    </source>
</evidence>
<dbReference type="InterPro" id="IPR000014">
    <property type="entry name" value="PAS"/>
</dbReference>
<proteinExistence type="predicted"/>
<dbReference type="SUPFAM" id="SSF55874">
    <property type="entry name" value="ATPase domain of HSP90 chaperone/DNA topoisomerase II/histidine kinase"/>
    <property type="match status" value="1"/>
</dbReference>
<dbReference type="Gene3D" id="3.30.450.20">
    <property type="entry name" value="PAS domain"/>
    <property type="match status" value="1"/>
</dbReference>
<keyword evidence="5 14" id="KW-0597">Phosphoprotein</keyword>
<dbReference type="CDD" id="cd00075">
    <property type="entry name" value="HATPase"/>
    <property type="match status" value="1"/>
</dbReference>
<evidence type="ECO:0000256" key="12">
    <source>
        <dbReference type="ARBA" id="ARBA00023136"/>
    </source>
</evidence>
<comment type="subcellular location">
    <subcellularLocation>
        <location evidence="2">Cell membrane</location>
    </subcellularLocation>
</comment>
<feature type="domain" description="PAS" evidence="17">
    <location>
        <begin position="149"/>
        <end position="193"/>
    </location>
</feature>
<dbReference type="SMART" id="SM00387">
    <property type="entry name" value="HATPase_c"/>
    <property type="match status" value="1"/>
</dbReference>
<dbReference type="PROSITE" id="PS50110">
    <property type="entry name" value="RESPONSE_REGULATORY"/>
    <property type="match status" value="1"/>
</dbReference>
<dbReference type="InterPro" id="IPR013656">
    <property type="entry name" value="PAS_4"/>
</dbReference>
<evidence type="ECO:0000259" key="15">
    <source>
        <dbReference type="PROSITE" id="PS50109"/>
    </source>
</evidence>
<dbReference type="FunFam" id="3.40.50.2300:FF:000018">
    <property type="entry name" value="DNA-binding transcriptional regulator NtrC"/>
    <property type="match status" value="1"/>
</dbReference>
<dbReference type="CDD" id="cd00082">
    <property type="entry name" value="HisKA"/>
    <property type="match status" value="1"/>
</dbReference>
<dbReference type="SMART" id="SM00091">
    <property type="entry name" value="PAS"/>
    <property type="match status" value="1"/>
</dbReference>
<gene>
    <name evidence="18" type="ORF">DSCA_41560</name>
</gene>
<dbReference type="Pfam" id="PF08448">
    <property type="entry name" value="PAS_4"/>
    <property type="match status" value="1"/>
</dbReference>
<dbReference type="OrthoDB" id="5342753at2"/>
<evidence type="ECO:0000259" key="16">
    <source>
        <dbReference type="PROSITE" id="PS50110"/>
    </source>
</evidence>
<accession>A0A5K7YLU4</accession>
<keyword evidence="7" id="KW-0547">Nucleotide-binding</keyword>
<protein>
    <recommendedName>
        <fullName evidence="3">histidine kinase</fullName>
        <ecNumber evidence="3">2.7.13.3</ecNumber>
    </recommendedName>
</protein>
<evidence type="ECO:0000256" key="5">
    <source>
        <dbReference type="ARBA" id="ARBA00022553"/>
    </source>
</evidence>
<dbReference type="InterPro" id="IPR004358">
    <property type="entry name" value="Sig_transdc_His_kin-like_C"/>
</dbReference>
<evidence type="ECO:0000256" key="11">
    <source>
        <dbReference type="ARBA" id="ARBA00023015"/>
    </source>
</evidence>
<dbReference type="SUPFAM" id="SSF47384">
    <property type="entry name" value="Homodimeric domain of signal transducing histidine kinase"/>
    <property type="match status" value="1"/>
</dbReference>
<dbReference type="PROSITE" id="PS50112">
    <property type="entry name" value="PAS"/>
    <property type="match status" value="1"/>
</dbReference>
<dbReference type="FunFam" id="3.30.565.10:FF:000023">
    <property type="entry name" value="PAS domain-containing sensor histidine kinase"/>
    <property type="match status" value="1"/>
</dbReference>
<evidence type="ECO:0000256" key="1">
    <source>
        <dbReference type="ARBA" id="ARBA00000085"/>
    </source>
</evidence>
<dbReference type="AlphaFoldDB" id="A0A5K7YLU4"/>
<evidence type="ECO:0000259" key="17">
    <source>
        <dbReference type="PROSITE" id="PS50112"/>
    </source>
</evidence>
<keyword evidence="9" id="KW-0067">ATP-binding</keyword>
<evidence type="ECO:0000256" key="10">
    <source>
        <dbReference type="ARBA" id="ARBA00023012"/>
    </source>
</evidence>